<keyword evidence="2" id="KW-0812">Transmembrane</keyword>
<dbReference type="PROSITE" id="PS50005">
    <property type="entry name" value="TPR"/>
    <property type="match status" value="1"/>
</dbReference>
<evidence type="ECO:0000256" key="2">
    <source>
        <dbReference type="SAM" id="Phobius"/>
    </source>
</evidence>
<keyword evidence="2" id="KW-0472">Membrane</keyword>
<evidence type="ECO:0000256" key="1">
    <source>
        <dbReference type="PROSITE-ProRule" id="PRU00339"/>
    </source>
</evidence>
<feature type="repeat" description="TPR" evidence="1">
    <location>
        <begin position="189"/>
        <end position="222"/>
    </location>
</feature>
<dbReference type="InterPro" id="IPR011990">
    <property type="entry name" value="TPR-like_helical_dom_sf"/>
</dbReference>
<comment type="caution">
    <text evidence="3">The sequence shown here is derived from an EMBL/GenBank/DDBJ whole genome shotgun (WGS) entry which is preliminary data.</text>
</comment>
<sequence>MSISEKLKIQVDDYLDGLMSDSELSKFTEELFSNLELQNYVAINKEMRIQYNDEDWQFLEKPSSDEFDDLTSYLNSDDARLLKNTLTKVSSAYNKDNNAQASKTNKAKVYSFFAIAASIVLIIGLFILNRDTNLYNIYNSWEELPSLIERGDVQSDVLQNAENAFISKDYKTANSLYLKALENPSLNNVNVYLYLGITQLELGKHEEAIATFDKILESDSIDFSKGYWYKALVYLKLDNIVEVKKQLKIILKDKNHYMYEEAIKIYSKLK</sequence>
<name>A0ABS1WJK1_9FLAO</name>
<keyword evidence="1" id="KW-0802">TPR repeat</keyword>
<dbReference type="EMBL" id="JAEMEF010000003">
    <property type="protein sequence ID" value="MBL7559302.1"/>
    <property type="molecule type" value="Genomic_DNA"/>
</dbReference>
<protein>
    <submittedName>
        <fullName evidence="3">Tetratricopeptide repeat protein</fullName>
    </submittedName>
</protein>
<keyword evidence="4" id="KW-1185">Reference proteome</keyword>
<evidence type="ECO:0000313" key="4">
    <source>
        <dbReference type="Proteomes" id="UP000605013"/>
    </source>
</evidence>
<feature type="transmembrane region" description="Helical" evidence="2">
    <location>
        <begin position="109"/>
        <end position="128"/>
    </location>
</feature>
<accession>A0ABS1WJK1</accession>
<dbReference type="RefSeq" id="WP_202999511.1">
    <property type="nucleotide sequence ID" value="NZ_JAEMEF010000003.1"/>
</dbReference>
<dbReference type="SUPFAM" id="SSF48452">
    <property type="entry name" value="TPR-like"/>
    <property type="match status" value="1"/>
</dbReference>
<evidence type="ECO:0000313" key="3">
    <source>
        <dbReference type="EMBL" id="MBL7559302.1"/>
    </source>
</evidence>
<gene>
    <name evidence="3" type="ORF">JAO71_05735</name>
</gene>
<dbReference type="InterPro" id="IPR019734">
    <property type="entry name" value="TPR_rpt"/>
</dbReference>
<proteinExistence type="predicted"/>
<keyword evidence="2" id="KW-1133">Transmembrane helix</keyword>
<reference evidence="3 4" key="1">
    <citation type="submission" date="2020-12" db="EMBL/GenBank/DDBJ databases">
        <title>Olleya sediminilitoris sp. nov., isolated from a tidal flat.</title>
        <authorList>
            <person name="Park S."/>
            <person name="Yoon J.-H."/>
        </authorList>
    </citation>
    <scope>NUCLEOTIDE SEQUENCE [LARGE SCALE GENOMIC DNA]</scope>
    <source>
        <strain evidence="3 4">YSTF-M6</strain>
    </source>
</reference>
<dbReference type="Gene3D" id="1.25.40.10">
    <property type="entry name" value="Tetratricopeptide repeat domain"/>
    <property type="match status" value="1"/>
</dbReference>
<dbReference type="Proteomes" id="UP000605013">
    <property type="component" value="Unassembled WGS sequence"/>
</dbReference>
<organism evidence="3 4">
    <name type="scientific">Olleya sediminilitoris</name>
    <dbReference type="NCBI Taxonomy" id="2795739"/>
    <lineage>
        <taxon>Bacteria</taxon>
        <taxon>Pseudomonadati</taxon>
        <taxon>Bacteroidota</taxon>
        <taxon>Flavobacteriia</taxon>
        <taxon>Flavobacteriales</taxon>
        <taxon>Flavobacteriaceae</taxon>
    </lineage>
</organism>